<evidence type="ECO:0000313" key="2">
    <source>
        <dbReference type="EMBL" id="PMR71402.1"/>
    </source>
</evidence>
<keyword evidence="3" id="KW-1185">Reference proteome</keyword>
<proteinExistence type="predicted"/>
<reference evidence="2 3" key="1">
    <citation type="submission" date="2018-01" db="EMBL/GenBank/DDBJ databases">
        <title>Halomonas endophytica sp. nov., isolated from storage liquid in the stems of Populus euphratica.</title>
        <authorList>
            <person name="Chen C."/>
        </authorList>
    </citation>
    <scope>NUCLEOTIDE SEQUENCE [LARGE SCALE GENOMIC DNA]</scope>
    <source>
        <strain evidence="2 3">DSM 26881</strain>
    </source>
</reference>
<evidence type="ECO:0000313" key="3">
    <source>
        <dbReference type="Proteomes" id="UP000235346"/>
    </source>
</evidence>
<protein>
    <submittedName>
        <fullName evidence="2">Uncharacterized protein</fullName>
    </submittedName>
</protein>
<evidence type="ECO:0000256" key="1">
    <source>
        <dbReference type="SAM" id="MobiDB-lite"/>
    </source>
</evidence>
<name>A0A2N7TT73_9GAMM</name>
<dbReference type="Proteomes" id="UP000235346">
    <property type="component" value="Unassembled WGS sequence"/>
</dbReference>
<dbReference type="EMBL" id="PNRE01000016">
    <property type="protein sequence ID" value="PMR71402.1"/>
    <property type="molecule type" value="Genomic_DNA"/>
</dbReference>
<feature type="region of interest" description="Disordered" evidence="1">
    <location>
        <begin position="32"/>
        <end position="77"/>
    </location>
</feature>
<dbReference type="Gene3D" id="3.30.1400.10">
    <property type="entry name" value="ZipA, C-terminal FtsZ-binding domain"/>
    <property type="match status" value="1"/>
</dbReference>
<organism evidence="2 3">
    <name type="scientific">Halomonas heilongjiangensis</name>
    <dbReference type="NCBI Taxonomy" id="1387883"/>
    <lineage>
        <taxon>Bacteria</taxon>
        <taxon>Pseudomonadati</taxon>
        <taxon>Pseudomonadota</taxon>
        <taxon>Gammaproteobacteria</taxon>
        <taxon>Oceanospirillales</taxon>
        <taxon>Halomonadaceae</taxon>
        <taxon>Halomonas</taxon>
    </lineage>
</organism>
<accession>A0A2N7TT73</accession>
<dbReference type="SUPFAM" id="SSF64383">
    <property type="entry name" value="Cell-division protein ZipA, C-terminal domain"/>
    <property type="match status" value="1"/>
</dbReference>
<dbReference type="GO" id="GO:0090529">
    <property type="term" value="P:cell septum assembly"/>
    <property type="evidence" value="ECO:0007669"/>
    <property type="project" value="InterPro"/>
</dbReference>
<dbReference type="RefSeq" id="WP_102626423.1">
    <property type="nucleotide sequence ID" value="NZ_PDOH01000039.1"/>
</dbReference>
<gene>
    <name evidence="2" type="ORF">C1H66_02985</name>
</gene>
<dbReference type="InterPro" id="IPR036765">
    <property type="entry name" value="ZipA_FtsZ-bd_C_sf"/>
</dbReference>
<feature type="compositionally biased region" description="Basic and acidic residues" evidence="1">
    <location>
        <begin position="32"/>
        <end position="53"/>
    </location>
</feature>
<sequence length="209" mass="22402">MNPFIGVMLLASLALFCALACVAVLYVTGRPGPRDEDAAPRERRVALGERSSEPRPAIEAPVVLDARPARGSSRPRPAKDVQQCLFVVLDRPGEETNRGLAGLLAGAGARYNAKLGIYQVPAPRGGYRLTIANASPPGTLPPLHEGGKQPIVSGVSILINFVNKRRVARSPDTLIDFTQAVADLGGKILDAERRLISPEAFERLREDAH</sequence>
<dbReference type="AlphaFoldDB" id="A0A2N7TT73"/>
<comment type="caution">
    <text evidence="2">The sequence shown here is derived from an EMBL/GenBank/DDBJ whole genome shotgun (WGS) entry which is preliminary data.</text>
</comment>
<dbReference type="OrthoDB" id="6166938at2"/>